<reference evidence="4 5" key="1">
    <citation type="submission" date="2019-08" db="EMBL/GenBank/DDBJ databases">
        <title>Selenomonas sp. mPRGC5 and Selenomonas sp. mPRGC8 isolated from ruminal fluid of dairy goat (Capra hircus).</title>
        <authorList>
            <person name="Poothong S."/>
            <person name="Nuengjamnong C."/>
            <person name="Tanasupawat S."/>
        </authorList>
    </citation>
    <scope>NUCLEOTIDE SEQUENCE [LARGE SCALE GENOMIC DNA]</scope>
    <source>
        <strain evidence="5">mPRGC5</strain>
    </source>
</reference>
<dbReference type="EMBL" id="VTOY01000001">
    <property type="protein sequence ID" value="TYZ24959.1"/>
    <property type="molecule type" value="Genomic_DNA"/>
</dbReference>
<keyword evidence="1" id="KW-0175">Coiled coil</keyword>
<feature type="coiled-coil region" evidence="1">
    <location>
        <begin position="82"/>
        <end position="109"/>
    </location>
</feature>
<dbReference type="Proteomes" id="UP000323646">
    <property type="component" value="Unassembled WGS sequence"/>
</dbReference>
<evidence type="ECO:0000313" key="4">
    <source>
        <dbReference type="EMBL" id="TYZ24959.1"/>
    </source>
</evidence>
<dbReference type="Pfam" id="PF23343">
    <property type="entry name" value="REP_ORF2-G2P"/>
    <property type="match status" value="1"/>
</dbReference>
<feature type="region of interest" description="Disordered" evidence="2">
    <location>
        <begin position="30"/>
        <end position="50"/>
    </location>
</feature>
<evidence type="ECO:0000313" key="5">
    <source>
        <dbReference type="Proteomes" id="UP000323646"/>
    </source>
</evidence>
<organism evidence="4 5">
    <name type="scientific">Selenomonas ruminis</name>
    <dbReference type="NCBI Taxonomy" id="2593411"/>
    <lineage>
        <taxon>Bacteria</taxon>
        <taxon>Bacillati</taxon>
        <taxon>Bacillota</taxon>
        <taxon>Negativicutes</taxon>
        <taxon>Selenomonadales</taxon>
        <taxon>Selenomonadaceae</taxon>
        <taxon>Selenomonas</taxon>
    </lineage>
</organism>
<comment type="caution">
    <text evidence="4">The sequence shown here is derived from an EMBL/GenBank/DDBJ whole genome shotgun (WGS) entry which is preliminary data.</text>
</comment>
<feature type="domain" description="Replication-associated protein ORF2/G2P" evidence="3">
    <location>
        <begin position="73"/>
        <end position="176"/>
    </location>
</feature>
<gene>
    <name evidence="4" type="ORF">FZ040_02670</name>
</gene>
<dbReference type="OrthoDB" id="9814853at2"/>
<evidence type="ECO:0000256" key="2">
    <source>
        <dbReference type="SAM" id="MobiDB-lite"/>
    </source>
</evidence>
<dbReference type="AlphaFoldDB" id="A0A5D6WDA3"/>
<dbReference type="RefSeq" id="WP_149170578.1">
    <property type="nucleotide sequence ID" value="NZ_VTOY01000001.1"/>
</dbReference>
<keyword evidence="5" id="KW-1185">Reference proteome</keyword>
<evidence type="ECO:0000259" key="3">
    <source>
        <dbReference type="Pfam" id="PF23343"/>
    </source>
</evidence>
<proteinExistence type="predicted"/>
<name>A0A5D6WDA3_9FIRM</name>
<accession>A0A5D6WDA3</accession>
<dbReference type="InterPro" id="IPR056906">
    <property type="entry name" value="ORF2/G2P_dom"/>
</dbReference>
<sequence length="244" mass="28696">MAYTEEKWKSKDGRLIVSKKYHSVHVMPKDPKIKQKRAPRTGPTTETQEKINERHRQERNMRLIADNFQAGDFFLTFTTETRMTAEELKHAVKNMMDKLRRRCEKMSGEKLKYFRVLENLVGRGRPHAHMLVGRFCTDAEMLDILRKIWPHGHVQLKVFGGQAIDCWQVANYYSKQSKKENGARIDTSRNLVRRAPKKRIIHRETFRDEIKPPKGYHVVKPVSYNSVTHDGYPFQIAIFERDGS</sequence>
<protein>
    <recommendedName>
        <fullName evidence="3">Replication-associated protein ORF2/G2P domain-containing protein</fullName>
    </recommendedName>
</protein>
<evidence type="ECO:0000256" key="1">
    <source>
        <dbReference type="SAM" id="Coils"/>
    </source>
</evidence>